<accession>A0ABD2X1L2</accession>
<protein>
    <submittedName>
        <fullName evidence="1">Uncharacterized protein</fullName>
    </submittedName>
</protein>
<evidence type="ECO:0000313" key="2">
    <source>
        <dbReference type="Proteomes" id="UP001627154"/>
    </source>
</evidence>
<dbReference type="EMBL" id="JBJJXI010000058">
    <property type="protein sequence ID" value="KAL3399218.1"/>
    <property type="molecule type" value="Genomic_DNA"/>
</dbReference>
<evidence type="ECO:0000313" key="1">
    <source>
        <dbReference type="EMBL" id="KAL3399218.1"/>
    </source>
</evidence>
<name>A0ABD2X1L2_9HYME</name>
<organism evidence="1 2">
    <name type="scientific">Trichogramma kaykai</name>
    <dbReference type="NCBI Taxonomy" id="54128"/>
    <lineage>
        <taxon>Eukaryota</taxon>
        <taxon>Metazoa</taxon>
        <taxon>Ecdysozoa</taxon>
        <taxon>Arthropoda</taxon>
        <taxon>Hexapoda</taxon>
        <taxon>Insecta</taxon>
        <taxon>Pterygota</taxon>
        <taxon>Neoptera</taxon>
        <taxon>Endopterygota</taxon>
        <taxon>Hymenoptera</taxon>
        <taxon>Apocrita</taxon>
        <taxon>Proctotrupomorpha</taxon>
        <taxon>Chalcidoidea</taxon>
        <taxon>Trichogrammatidae</taxon>
        <taxon>Trichogramma</taxon>
    </lineage>
</organism>
<keyword evidence="2" id="KW-1185">Reference proteome</keyword>
<gene>
    <name evidence="1" type="ORF">TKK_007419</name>
</gene>
<dbReference type="Proteomes" id="UP001627154">
    <property type="component" value="Unassembled WGS sequence"/>
</dbReference>
<proteinExistence type="predicted"/>
<comment type="caution">
    <text evidence="1">The sequence shown here is derived from an EMBL/GenBank/DDBJ whole genome shotgun (WGS) entry which is preliminary data.</text>
</comment>
<reference evidence="1 2" key="1">
    <citation type="journal article" date="2024" name="bioRxiv">
        <title>A reference genome for Trichogramma kaykai: A tiny desert-dwelling parasitoid wasp with competing sex-ratio distorters.</title>
        <authorList>
            <person name="Culotta J."/>
            <person name="Lindsey A.R."/>
        </authorList>
    </citation>
    <scope>NUCLEOTIDE SEQUENCE [LARGE SCALE GENOMIC DNA]</scope>
    <source>
        <strain evidence="1 2">KSX58</strain>
    </source>
</reference>
<sequence>MPMQQRARASAFLLYISWVPDMHELAPDAAPIAIPLLLYSEYCGDHRARMLHSQEATTRYRDPTRIRSAASIPSRNGQRCCCAYSD</sequence>
<dbReference type="AlphaFoldDB" id="A0ABD2X1L2"/>